<keyword evidence="2 8" id="KW-0813">Transport</keyword>
<feature type="domain" description="ABC transmembrane type-1" evidence="9">
    <location>
        <begin position="64"/>
        <end position="252"/>
    </location>
</feature>
<dbReference type="InterPro" id="IPR000515">
    <property type="entry name" value="MetI-like"/>
</dbReference>
<dbReference type="PROSITE" id="PS50928">
    <property type="entry name" value="ABC_TM1"/>
    <property type="match status" value="1"/>
</dbReference>
<dbReference type="SUPFAM" id="SSF161098">
    <property type="entry name" value="MetI-like"/>
    <property type="match status" value="1"/>
</dbReference>
<feature type="transmembrane region" description="Helical" evidence="8">
    <location>
        <begin position="176"/>
        <end position="198"/>
    </location>
</feature>
<feature type="transmembrane region" description="Helical" evidence="8">
    <location>
        <begin position="204"/>
        <end position="223"/>
    </location>
</feature>
<evidence type="ECO:0000256" key="3">
    <source>
        <dbReference type="ARBA" id="ARBA00022475"/>
    </source>
</evidence>
<sequence>MNGLPLRLLKWVFLGLVALYLITPLAIVTGVSFNTQPIMNFPPIQPSLHWYTQFFSDAGWVSALEVSLSVALGASLLAGLIAFPIAYIGWKRASWLTRLLNGLGALPFMLPLVVLAVVFLVFWSWLGLAGHMGSTVVSHAMVFAAMPLAFITLGFSSIDNSLIESARTMGARDNEILRTIILPIVMPYVSSGLVFVFVSSLNEYIIAYLVAGFTVETLPIKVFNSLRMGFQPTMCVGAVLFMALGIAAFSLVARIGDLSKLLGGRA</sequence>
<comment type="similarity">
    <text evidence="8">Belongs to the binding-protein-dependent transport system permease family.</text>
</comment>
<proteinExistence type="inferred from homology"/>
<feature type="transmembrane region" description="Helical" evidence="8">
    <location>
        <begin position="102"/>
        <end position="125"/>
    </location>
</feature>
<evidence type="ECO:0000256" key="5">
    <source>
        <dbReference type="ARBA" id="ARBA00022692"/>
    </source>
</evidence>
<dbReference type="PANTHER" id="PTHR43357:SF4">
    <property type="entry name" value="INNER MEMBRANE ABC TRANSPORTER PERMEASE PROTEIN YDCV"/>
    <property type="match status" value="1"/>
</dbReference>
<keyword evidence="6 8" id="KW-1133">Transmembrane helix</keyword>
<evidence type="ECO:0000256" key="7">
    <source>
        <dbReference type="ARBA" id="ARBA00023136"/>
    </source>
</evidence>
<dbReference type="RefSeq" id="WP_065834998.1">
    <property type="nucleotide sequence ID" value="NZ_LGSI01000058.1"/>
</dbReference>
<dbReference type="GO" id="GO:0005886">
    <property type="term" value="C:plasma membrane"/>
    <property type="evidence" value="ECO:0007669"/>
    <property type="project" value="UniProtKB-SubCell"/>
</dbReference>
<gene>
    <name evidence="10" type="ORF">AFK24_20700</name>
</gene>
<evidence type="ECO:0000313" key="11">
    <source>
        <dbReference type="Proteomes" id="UP000093104"/>
    </source>
</evidence>
<feature type="transmembrane region" description="Helical" evidence="8">
    <location>
        <begin position="66"/>
        <end position="90"/>
    </location>
</feature>
<evidence type="ECO:0000256" key="8">
    <source>
        <dbReference type="RuleBase" id="RU363032"/>
    </source>
</evidence>
<keyword evidence="3" id="KW-1003">Cell membrane</keyword>
<evidence type="ECO:0000256" key="2">
    <source>
        <dbReference type="ARBA" id="ARBA00022448"/>
    </source>
</evidence>
<keyword evidence="7 8" id="KW-0472">Membrane</keyword>
<reference evidence="10 11" key="1">
    <citation type="submission" date="2015-07" db="EMBL/GenBank/DDBJ databases">
        <title>Draft genome sequence of a diazotrophic, plant growth-promoting rhizobacterium of the Pseudomonas syringae complex.</title>
        <authorList>
            <person name="Patten C.L."/>
            <person name="Jeong H."/>
        </authorList>
    </citation>
    <scope>NUCLEOTIDE SEQUENCE [LARGE SCALE GENOMIC DNA]</scope>
    <source>
        <strain evidence="10 11">GR12-2</strain>
    </source>
</reference>
<feature type="transmembrane region" description="Helical" evidence="8">
    <location>
        <begin position="12"/>
        <end position="33"/>
    </location>
</feature>
<dbReference type="Gene3D" id="1.10.3720.10">
    <property type="entry name" value="MetI-like"/>
    <property type="match status" value="1"/>
</dbReference>
<keyword evidence="4" id="KW-0997">Cell inner membrane</keyword>
<keyword evidence="5 8" id="KW-0812">Transmembrane</keyword>
<evidence type="ECO:0000259" key="9">
    <source>
        <dbReference type="PROSITE" id="PS50928"/>
    </source>
</evidence>
<dbReference type="EMBL" id="LGSI01000058">
    <property type="protein sequence ID" value="OCR23122.1"/>
    <property type="molecule type" value="Genomic_DNA"/>
</dbReference>
<dbReference type="Proteomes" id="UP000093104">
    <property type="component" value="Unassembled WGS sequence"/>
</dbReference>
<evidence type="ECO:0000313" key="10">
    <source>
        <dbReference type="EMBL" id="OCR23122.1"/>
    </source>
</evidence>
<evidence type="ECO:0000256" key="4">
    <source>
        <dbReference type="ARBA" id="ARBA00022519"/>
    </source>
</evidence>
<dbReference type="Pfam" id="PF00528">
    <property type="entry name" value="BPD_transp_1"/>
    <property type="match status" value="1"/>
</dbReference>
<evidence type="ECO:0000256" key="6">
    <source>
        <dbReference type="ARBA" id="ARBA00022989"/>
    </source>
</evidence>
<dbReference type="PANTHER" id="PTHR43357">
    <property type="entry name" value="INNER MEMBRANE ABC TRANSPORTER PERMEASE PROTEIN YDCV"/>
    <property type="match status" value="1"/>
</dbReference>
<dbReference type="CDD" id="cd06261">
    <property type="entry name" value="TM_PBP2"/>
    <property type="match status" value="1"/>
</dbReference>
<organism evidence="10 11">
    <name type="scientific">Pseudomonas syringae</name>
    <dbReference type="NCBI Taxonomy" id="317"/>
    <lineage>
        <taxon>Bacteria</taxon>
        <taxon>Pseudomonadati</taxon>
        <taxon>Pseudomonadota</taxon>
        <taxon>Gammaproteobacteria</taxon>
        <taxon>Pseudomonadales</taxon>
        <taxon>Pseudomonadaceae</taxon>
        <taxon>Pseudomonas</taxon>
    </lineage>
</organism>
<evidence type="ECO:0000256" key="1">
    <source>
        <dbReference type="ARBA" id="ARBA00004429"/>
    </source>
</evidence>
<dbReference type="OrthoDB" id="9782004at2"/>
<dbReference type="GO" id="GO:0055085">
    <property type="term" value="P:transmembrane transport"/>
    <property type="evidence" value="ECO:0007669"/>
    <property type="project" value="InterPro"/>
</dbReference>
<name>A0A1C7YZF7_PSESX</name>
<feature type="transmembrane region" description="Helical" evidence="8">
    <location>
        <begin position="137"/>
        <end position="155"/>
    </location>
</feature>
<protein>
    <submittedName>
        <fullName evidence="10">Spermidine/putrescine ABC transporter permease</fullName>
    </submittedName>
</protein>
<feature type="transmembrane region" description="Helical" evidence="8">
    <location>
        <begin position="235"/>
        <end position="256"/>
    </location>
</feature>
<dbReference type="AlphaFoldDB" id="A0A1C7YZF7"/>
<dbReference type="InterPro" id="IPR035906">
    <property type="entry name" value="MetI-like_sf"/>
</dbReference>
<comment type="subcellular location">
    <subcellularLocation>
        <location evidence="1">Cell inner membrane</location>
        <topology evidence="1">Multi-pass membrane protein</topology>
    </subcellularLocation>
    <subcellularLocation>
        <location evidence="8">Cell membrane</location>
        <topology evidence="8">Multi-pass membrane protein</topology>
    </subcellularLocation>
</comment>
<comment type="caution">
    <text evidence="10">The sequence shown here is derived from an EMBL/GenBank/DDBJ whole genome shotgun (WGS) entry which is preliminary data.</text>
</comment>
<accession>A0A1C7YZF7</accession>